<organism evidence="1 2">
    <name type="scientific">Derxia gummosa DSM 723</name>
    <dbReference type="NCBI Taxonomy" id="1121388"/>
    <lineage>
        <taxon>Bacteria</taxon>
        <taxon>Pseudomonadati</taxon>
        <taxon>Pseudomonadota</taxon>
        <taxon>Betaproteobacteria</taxon>
        <taxon>Burkholderiales</taxon>
        <taxon>Alcaligenaceae</taxon>
        <taxon>Derxia</taxon>
    </lineage>
</organism>
<dbReference type="AlphaFoldDB" id="A0A8B6X0U4"/>
<evidence type="ECO:0000313" key="1">
    <source>
        <dbReference type="Proteomes" id="UP000675920"/>
    </source>
</evidence>
<accession>A0A8B6X0U4</accession>
<evidence type="ECO:0000313" key="2">
    <source>
        <dbReference type="RefSeq" id="WP_028309957.1"/>
    </source>
</evidence>
<protein>
    <submittedName>
        <fullName evidence="2">Uncharacterized protein</fullName>
    </submittedName>
</protein>
<keyword evidence="1" id="KW-1185">Reference proteome</keyword>
<sequence length="241" mass="23986">MSAVVQVLMSSWVRRRAGLALAAVLVAGGARAEGLSLGPADAVGLTASGTGLGLSLGERVGLRLGADVSAPDASLRAEARPGLRLDSPADAAGFGAARLAALDLLADWQLGGGLKLTGGALYRQGAGGLRLLPDGAGSLGLGGAARAVGGMPGFSPGLADPGRWRLAPYVGVGWSSRRADGLGLGLHADLGLLFPAADADALAGGDAALAGRRADDELRLRDDPRFGRGQPVLSIGVNWGF</sequence>
<dbReference type="RefSeq" id="WP_028309957.1">
    <property type="nucleotide sequence ID" value="NZ_AXWS01000003.1"/>
</dbReference>
<dbReference type="OrthoDB" id="683137at28216"/>
<reference evidence="2" key="1">
    <citation type="submission" date="2025-08" db="UniProtKB">
        <authorList>
            <consortium name="RefSeq"/>
        </authorList>
    </citation>
    <scope>IDENTIFICATION</scope>
</reference>
<dbReference type="Gene3D" id="2.40.160.170">
    <property type="match status" value="1"/>
</dbReference>
<dbReference type="Proteomes" id="UP000675920">
    <property type="component" value="Unplaced"/>
</dbReference>
<proteinExistence type="predicted"/>
<name>A0A8B6X0U4_9BURK</name>